<comment type="caution">
    <text evidence="2">The sequence shown here is derived from an EMBL/GenBank/DDBJ whole genome shotgun (WGS) entry which is preliminary data.</text>
</comment>
<proteinExistence type="predicted"/>
<evidence type="ECO:0000313" key="2">
    <source>
        <dbReference type="EMBL" id="GJT20492.1"/>
    </source>
</evidence>
<dbReference type="EMBL" id="BQNB010013808">
    <property type="protein sequence ID" value="GJT20492.1"/>
    <property type="molecule type" value="Genomic_DNA"/>
</dbReference>
<feature type="region of interest" description="Disordered" evidence="1">
    <location>
        <begin position="52"/>
        <end position="75"/>
    </location>
</feature>
<evidence type="ECO:0000313" key="3">
    <source>
        <dbReference type="Proteomes" id="UP001151760"/>
    </source>
</evidence>
<keyword evidence="3" id="KW-1185">Reference proteome</keyword>
<feature type="compositionally biased region" description="Polar residues" evidence="1">
    <location>
        <begin position="62"/>
        <end position="75"/>
    </location>
</feature>
<protein>
    <submittedName>
        <fullName evidence="2">Uncharacterized protein</fullName>
    </submittedName>
</protein>
<dbReference type="Proteomes" id="UP001151760">
    <property type="component" value="Unassembled WGS sequence"/>
</dbReference>
<reference evidence="2" key="2">
    <citation type="submission" date="2022-01" db="EMBL/GenBank/DDBJ databases">
        <authorList>
            <person name="Yamashiro T."/>
            <person name="Shiraishi A."/>
            <person name="Satake H."/>
            <person name="Nakayama K."/>
        </authorList>
    </citation>
    <scope>NUCLEOTIDE SEQUENCE</scope>
</reference>
<accession>A0ABQ5C334</accession>
<reference evidence="2" key="1">
    <citation type="journal article" date="2022" name="Int. J. Mol. Sci.">
        <title>Draft Genome of Tanacetum Coccineum: Genomic Comparison of Closely Related Tanacetum-Family Plants.</title>
        <authorList>
            <person name="Yamashiro T."/>
            <person name="Shiraishi A."/>
            <person name="Nakayama K."/>
            <person name="Satake H."/>
        </authorList>
    </citation>
    <scope>NUCLEOTIDE SEQUENCE</scope>
</reference>
<name>A0ABQ5C334_9ASTR</name>
<organism evidence="2 3">
    <name type="scientific">Tanacetum coccineum</name>
    <dbReference type="NCBI Taxonomy" id="301880"/>
    <lineage>
        <taxon>Eukaryota</taxon>
        <taxon>Viridiplantae</taxon>
        <taxon>Streptophyta</taxon>
        <taxon>Embryophyta</taxon>
        <taxon>Tracheophyta</taxon>
        <taxon>Spermatophyta</taxon>
        <taxon>Magnoliopsida</taxon>
        <taxon>eudicotyledons</taxon>
        <taxon>Gunneridae</taxon>
        <taxon>Pentapetalae</taxon>
        <taxon>asterids</taxon>
        <taxon>campanulids</taxon>
        <taxon>Asterales</taxon>
        <taxon>Asteraceae</taxon>
        <taxon>Asteroideae</taxon>
        <taxon>Anthemideae</taxon>
        <taxon>Anthemidinae</taxon>
        <taxon>Tanacetum</taxon>
    </lineage>
</organism>
<evidence type="ECO:0000256" key="1">
    <source>
        <dbReference type="SAM" id="MobiDB-lite"/>
    </source>
</evidence>
<sequence length="75" mass="8534">MGERVNHGFRFWSPRNQVVMNDLGISSIGTGCLYQSYRTKIADLHQDSGDHFKGPWDDVNMRTATHSNPNGRVKE</sequence>
<gene>
    <name evidence="2" type="ORF">Tco_0890429</name>
</gene>